<feature type="domain" description="Acyl-CoA oxidase/dehydrogenase middle" evidence="8">
    <location>
        <begin position="125"/>
        <end position="219"/>
    </location>
</feature>
<dbReference type="EMBL" id="WTVR01000014">
    <property type="protein sequence ID" value="NMF88573.1"/>
    <property type="molecule type" value="Genomic_DNA"/>
</dbReference>
<dbReference type="InterPro" id="IPR013786">
    <property type="entry name" value="AcylCoA_DH/ox_N"/>
</dbReference>
<comment type="cofactor">
    <cofactor evidence="1 6">
        <name>FAD</name>
        <dbReference type="ChEBI" id="CHEBI:57692"/>
    </cofactor>
</comment>
<comment type="caution">
    <text evidence="10">The sequence shown here is derived from an EMBL/GenBank/DDBJ whole genome shotgun (WGS) entry which is preliminary data.</text>
</comment>
<dbReference type="Proteomes" id="UP000652074">
    <property type="component" value="Unassembled WGS sequence"/>
</dbReference>
<reference evidence="10 11" key="1">
    <citation type="submission" date="2019-12" db="EMBL/GenBank/DDBJ databases">
        <title>Comparative genomics gives insights into the taxonomy of the Azoarcus-Aromatoleum group and reveals separate origins of nif in the plant-associated Azoarcus and non-plant-associated Aromatoleum sub-groups.</title>
        <authorList>
            <person name="Lafos M."/>
            <person name="Maluk M."/>
            <person name="Batista M."/>
            <person name="Junghare M."/>
            <person name="Carmona M."/>
            <person name="Faoro H."/>
            <person name="Cruz L.M."/>
            <person name="Battistoni F."/>
            <person name="De Souza E."/>
            <person name="Pedrosa F."/>
            <person name="Chen W.-M."/>
            <person name="Poole P.S."/>
            <person name="Dixon R.A."/>
            <person name="James E.K."/>
        </authorList>
    </citation>
    <scope>NUCLEOTIDE SEQUENCE [LARGE SCALE GENOMIC DNA]</scope>
    <source>
        <strain evidence="10 11">ToN1</strain>
    </source>
</reference>
<evidence type="ECO:0000313" key="11">
    <source>
        <dbReference type="Proteomes" id="UP000652074"/>
    </source>
</evidence>
<dbReference type="SUPFAM" id="SSF47203">
    <property type="entry name" value="Acyl-CoA dehydrogenase C-terminal domain-like"/>
    <property type="match status" value="1"/>
</dbReference>
<feature type="domain" description="Acyl-CoA dehydrogenase/oxidase C-terminal" evidence="7">
    <location>
        <begin position="231"/>
        <end position="396"/>
    </location>
</feature>
<dbReference type="SUPFAM" id="SSF56645">
    <property type="entry name" value="Acyl-CoA dehydrogenase NM domain-like"/>
    <property type="match status" value="1"/>
</dbReference>
<dbReference type="Gene3D" id="2.40.110.10">
    <property type="entry name" value="Butyryl-CoA Dehydrogenase, subunit A, domain 2"/>
    <property type="match status" value="1"/>
</dbReference>
<dbReference type="Pfam" id="PF02771">
    <property type="entry name" value="Acyl-CoA_dh_N"/>
    <property type="match status" value="1"/>
</dbReference>
<evidence type="ECO:0000256" key="3">
    <source>
        <dbReference type="ARBA" id="ARBA00022630"/>
    </source>
</evidence>
<evidence type="ECO:0000313" key="10">
    <source>
        <dbReference type="EMBL" id="NMF88573.1"/>
    </source>
</evidence>
<evidence type="ECO:0000259" key="8">
    <source>
        <dbReference type="Pfam" id="PF02770"/>
    </source>
</evidence>
<organism evidence="10 11">
    <name type="scientific">Aromatoleum petrolei</name>
    <dbReference type="NCBI Taxonomy" id="76116"/>
    <lineage>
        <taxon>Bacteria</taxon>
        <taxon>Pseudomonadati</taxon>
        <taxon>Pseudomonadota</taxon>
        <taxon>Betaproteobacteria</taxon>
        <taxon>Rhodocyclales</taxon>
        <taxon>Rhodocyclaceae</taxon>
        <taxon>Aromatoleum</taxon>
    </lineage>
</organism>
<comment type="similarity">
    <text evidence="2 6">Belongs to the acyl-CoA dehydrogenase family.</text>
</comment>
<dbReference type="RefSeq" id="WP_169205993.1">
    <property type="nucleotide sequence ID" value="NZ_CP059560.1"/>
</dbReference>
<dbReference type="Pfam" id="PF02770">
    <property type="entry name" value="Acyl-CoA_dh_M"/>
    <property type="match status" value="1"/>
</dbReference>
<gene>
    <name evidence="10" type="ORF">GPA26_08740</name>
</gene>
<dbReference type="PANTHER" id="PTHR43292:SF3">
    <property type="entry name" value="ACYL-COA DEHYDROGENASE FADE29"/>
    <property type="match status" value="1"/>
</dbReference>
<evidence type="ECO:0000256" key="6">
    <source>
        <dbReference type="RuleBase" id="RU362125"/>
    </source>
</evidence>
<dbReference type="InterPro" id="IPR036250">
    <property type="entry name" value="AcylCo_DH-like_C"/>
</dbReference>
<dbReference type="PANTHER" id="PTHR43292">
    <property type="entry name" value="ACYL-COA DEHYDROGENASE"/>
    <property type="match status" value="1"/>
</dbReference>
<accession>A0ABX1MPJ9</accession>
<dbReference type="InterPro" id="IPR037069">
    <property type="entry name" value="AcylCoA_DH/ox_N_sf"/>
</dbReference>
<evidence type="ECO:0000259" key="9">
    <source>
        <dbReference type="Pfam" id="PF02771"/>
    </source>
</evidence>
<dbReference type="InterPro" id="IPR009075">
    <property type="entry name" value="AcylCo_DH/oxidase_C"/>
</dbReference>
<sequence length="398" mass="44635">MFLRESAEEASFRAEVRDFVQRELPIVIRDRVLTFQRVERDDYVCWQKILHVKGWGAPAWPREYGGTGWNATQRVIFEEECFAAGAPRQMPFGLSMCGPVLIAFGTEAQKAKFLPRIIAMDDWWCQGYSEPGAGSDLASLKTRAVRQGDKYVINGQKTWTSFAHWANWIFCLVRTDPEAKPQAGISFLLIDMKSPGVTVRPIRTLDQGADVNEVFLDNVEVPLENLVGEENKGWAIAKYLLGHERTNIAGIGMCKRLMRRVKEMAGTCTKRGRPLVEDPRFRARISQLDMQLICHEWSLLRIISLESGNKPIGPEASVLKIRGSEIQQDLTELLMDIAGPYAVPYVPEALELGSTVQTAGDPLLNPLAGQFLDMRKISIYGGANEIQKNIIAKAILDL</sequence>
<dbReference type="InterPro" id="IPR006091">
    <property type="entry name" value="Acyl-CoA_Oxase/DH_mid-dom"/>
</dbReference>
<dbReference type="Pfam" id="PF00441">
    <property type="entry name" value="Acyl-CoA_dh_1"/>
    <property type="match status" value="1"/>
</dbReference>
<dbReference type="Gene3D" id="1.10.540.10">
    <property type="entry name" value="Acyl-CoA dehydrogenase/oxidase, N-terminal domain"/>
    <property type="match status" value="1"/>
</dbReference>
<dbReference type="InterPro" id="IPR046373">
    <property type="entry name" value="Acyl-CoA_Oxase/DH_mid-dom_sf"/>
</dbReference>
<evidence type="ECO:0000256" key="2">
    <source>
        <dbReference type="ARBA" id="ARBA00009347"/>
    </source>
</evidence>
<dbReference type="Gene3D" id="1.20.140.10">
    <property type="entry name" value="Butyryl-CoA Dehydrogenase, subunit A, domain 3"/>
    <property type="match status" value="1"/>
</dbReference>
<feature type="domain" description="Acyl-CoA dehydrogenase/oxidase N-terminal" evidence="9">
    <location>
        <begin position="7"/>
        <end position="120"/>
    </location>
</feature>
<proteinExistence type="inferred from homology"/>
<dbReference type="InterPro" id="IPR052161">
    <property type="entry name" value="Mycobact_Acyl-CoA_DH"/>
</dbReference>
<protein>
    <submittedName>
        <fullName evidence="10">Pimeloyl-CoA dehydrogenase large subunit</fullName>
    </submittedName>
</protein>
<evidence type="ECO:0000256" key="5">
    <source>
        <dbReference type="ARBA" id="ARBA00023002"/>
    </source>
</evidence>
<keyword evidence="11" id="KW-1185">Reference proteome</keyword>
<keyword evidence="4 6" id="KW-0274">FAD</keyword>
<dbReference type="InterPro" id="IPR009100">
    <property type="entry name" value="AcylCoA_DH/oxidase_NM_dom_sf"/>
</dbReference>
<name>A0ABX1MPJ9_9RHOO</name>
<evidence type="ECO:0000259" key="7">
    <source>
        <dbReference type="Pfam" id="PF00441"/>
    </source>
</evidence>
<keyword evidence="5 6" id="KW-0560">Oxidoreductase</keyword>
<evidence type="ECO:0000256" key="1">
    <source>
        <dbReference type="ARBA" id="ARBA00001974"/>
    </source>
</evidence>
<evidence type="ECO:0000256" key="4">
    <source>
        <dbReference type="ARBA" id="ARBA00022827"/>
    </source>
</evidence>
<keyword evidence="3 6" id="KW-0285">Flavoprotein</keyword>